<dbReference type="Proteomes" id="UP000008549">
    <property type="component" value="Unassembled WGS sequence"/>
</dbReference>
<dbReference type="AlphaFoldDB" id="B6IH14"/>
<name>B6IH14_CAEBR</name>
<reference evidence="1 2" key="1">
    <citation type="journal article" date="2003" name="PLoS Biol.">
        <title>The genome sequence of Caenorhabditis briggsae: a platform for comparative genomics.</title>
        <authorList>
            <person name="Stein L.D."/>
            <person name="Bao Z."/>
            <person name="Blasiar D."/>
            <person name="Blumenthal T."/>
            <person name="Brent M.R."/>
            <person name="Chen N."/>
            <person name="Chinwalla A."/>
            <person name="Clarke L."/>
            <person name="Clee C."/>
            <person name="Coghlan A."/>
            <person name="Coulson A."/>
            <person name="D'Eustachio P."/>
            <person name="Fitch D.H."/>
            <person name="Fulton L.A."/>
            <person name="Fulton R.E."/>
            <person name="Griffiths-Jones S."/>
            <person name="Harris T.W."/>
            <person name="Hillier L.W."/>
            <person name="Kamath R."/>
            <person name="Kuwabara P.E."/>
            <person name="Mardis E.R."/>
            <person name="Marra M.A."/>
            <person name="Miner T.L."/>
            <person name="Minx P."/>
            <person name="Mullikin J.C."/>
            <person name="Plumb R.W."/>
            <person name="Rogers J."/>
            <person name="Schein J.E."/>
            <person name="Sohrmann M."/>
            <person name="Spieth J."/>
            <person name="Stajich J.E."/>
            <person name="Wei C."/>
            <person name="Willey D."/>
            <person name="Wilson R.K."/>
            <person name="Durbin R."/>
            <person name="Waterston R.H."/>
        </authorList>
    </citation>
    <scope>NUCLEOTIDE SEQUENCE [LARGE SCALE GENOMIC DNA]</scope>
    <source>
        <strain evidence="1 2">AF16</strain>
    </source>
</reference>
<gene>
    <name evidence="1" type="ORF">CBG25316</name>
    <name evidence="1" type="ORF">CBG_25316</name>
</gene>
<protein>
    <submittedName>
        <fullName evidence="1">Protein CBG25316</fullName>
    </submittedName>
</protein>
<dbReference type="EMBL" id="HE601064">
    <property type="protein sequence ID" value="CAR99194.1"/>
    <property type="molecule type" value="Genomic_DNA"/>
</dbReference>
<dbReference type="GeneID" id="68916809"/>
<dbReference type="KEGG" id="cbr:CBG_25316"/>
<organism evidence="1 2">
    <name type="scientific">Caenorhabditis briggsae</name>
    <dbReference type="NCBI Taxonomy" id="6238"/>
    <lineage>
        <taxon>Eukaryota</taxon>
        <taxon>Metazoa</taxon>
        <taxon>Ecdysozoa</taxon>
        <taxon>Nematoda</taxon>
        <taxon>Chromadorea</taxon>
        <taxon>Rhabditida</taxon>
        <taxon>Rhabditina</taxon>
        <taxon>Rhabditomorpha</taxon>
        <taxon>Rhabditoidea</taxon>
        <taxon>Rhabditidae</taxon>
        <taxon>Peloderinae</taxon>
        <taxon>Caenorhabditis</taxon>
    </lineage>
</organism>
<accession>B6IH14</accession>
<sequence length="100" mass="11045">MFGLGKIGIHINSFIFFFGPSDLPKNYWKITREEKQTFSCCCPSGALCAHHPPPNQTAGSLLMMKWTFSSTSSPSSLSGTHLCSNGTREPSHHNIYLVPE</sequence>
<proteinExistence type="predicted"/>
<dbReference type="CTD" id="68916809"/>
<keyword evidence="2" id="KW-1185">Reference proteome</keyword>
<evidence type="ECO:0000313" key="2">
    <source>
        <dbReference type="Proteomes" id="UP000008549"/>
    </source>
</evidence>
<dbReference type="HOGENOM" id="CLU_2308538_0_0_1"/>
<reference evidence="1 2" key="2">
    <citation type="journal article" date="2011" name="PLoS Genet.">
        <title>Caenorhabditis briggsae recombinant inbred line genotypes reveal inter-strain incompatibility and the evolution of recombination.</title>
        <authorList>
            <person name="Ross J.A."/>
            <person name="Koboldt D.C."/>
            <person name="Staisch J.E."/>
            <person name="Chamberlin H.M."/>
            <person name="Gupta B.P."/>
            <person name="Miller R.D."/>
            <person name="Baird S.E."/>
            <person name="Haag E.S."/>
        </authorList>
    </citation>
    <scope>NUCLEOTIDE SEQUENCE [LARGE SCALE GENOMIC DNA]</scope>
    <source>
        <strain evidence="1 2">AF16</strain>
    </source>
</reference>
<evidence type="ECO:0000313" key="1">
    <source>
        <dbReference type="EMBL" id="CAR99194.1"/>
    </source>
</evidence>
<dbReference type="RefSeq" id="XP_045098761.1">
    <property type="nucleotide sequence ID" value="XM_045235965.1"/>
</dbReference>
<dbReference type="InParanoid" id="B6IH14"/>